<dbReference type="InterPro" id="IPR015864">
    <property type="entry name" value="FAD_synthase"/>
</dbReference>
<evidence type="ECO:0000256" key="6">
    <source>
        <dbReference type="ARBA" id="ARBA00022695"/>
    </source>
</evidence>
<dbReference type="GO" id="GO:0009231">
    <property type="term" value="P:riboflavin biosynthetic process"/>
    <property type="evidence" value="ECO:0007669"/>
    <property type="project" value="InterPro"/>
</dbReference>
<keyword evidence="12" id="KW-1185">Reference proteome</keyword>
<feature type="domain" description="FAD synthetase" evidence="10">
    <location>
        <begin position="46"/>
        <end position="187"/>
    </location>
</feature>
<gene>
    <name evidence="11" type="ORF">GpartN1_g6158.t1</name>
</gene>
<dbReference type="InterPro" id="IPR014729">
    <property type="entry name" value="Rossmann-like_a/b/a_fold"/>
</dbReference>
<keyword evidence="8" id="KW-0274">FAD</keyword>
<keyword evidence="7" id="KW-0547">Nucleotide-binding</keyword>
<dbReference type="EMBL" id="BQMJ01000054">
    <property type="protein sequence ID" value="GJQ14367.1"/>
    <property type="molecule type" value="Genomic_DNA"/>
</dbReference>
<proteinExistence type="predicted"/>
<evidence type="ECO:0000259" key="10">
    <source>
        <dbReference type="Pfam" id="PF06574"/>
    </source>
</evidence>
<reference evidence="11" key="1">
    <citation type="journal article" date="2022" name="Proc. Natl. Acad. Sci. U.S.A.">
        <title>Life cycle and functional genomics of the unicellular red alga Galdieria for elucidating algal and plant evolution and industrial use.</title>
        <authorList>
            <person name="Hirooka S."/>
            <person name="Itabashi T."/>
            <person name="Ichinose T.M."/>
            <person name="Onuma R."/>
            <person name="Fujiwara T."/>
            <person name="Yamashita S."/>
            <person name="Jong L.W."/>
            <person name="Tomita R."/>
            <person name="Iwane A.H."/>
            <person name="Miyagishima S.Y."/>
        </authorList>
    </citation>
    <scope>NUCLEOTIDE SEQUENCE</scope>
    <source>
        <strain evidence="11">NBRC 102759</strain>
    </source>
</reference>
<comment type="pathway">
    <text evidence="1">Cofactor biosynthesis; FAD biosynthesis; FAD from FMN: step 1/1.</text>
</comment>
<keyword evidence="4" id="KW-0288">FMN</keyword>
<accession>A0A9C7Q376</accession>
<evidence type="ECO:0000256" key="2">
    <source>
        <dbReference type="ARBA" id="ARBA00012393"/>
    </source>
</evidence>
<evidence type="ECO:0000256" key="1">
    <source>
        <dbReference type="ARBA" id="ARBA00004726"/>
    </source>
</evidence>
<evidence type="ECO:0000256" key="7">
    <source>
        <dbReference type="ARBA" id="ARBA00022741"/>
    </source>
</evidence>
<evidence type="ECO:0000313" key="11">
    <source>
        <dbReference type="EMBL" id="GJQ14367.1"/>
    </source>
</evidence>
<keyword evidence="5" id="KW-0808">Transferase</keyword>
<evidence type="ECO:0000256" key="3">
    <source>
        <dbReference type="ARBA" id="ARBA00022630"/>
    </source>
</evidence>
<evidence type="ECO:0000313" key="12">
    <source>
        <dbReference type="Proteomes" id="UP001061958"/>
    </source>
</evidence>
<dbReference type="EC" id="2.7.7.2" evidence="2"/>
<evidence type="ECO:0000256" key="9">
    <source>
        <dbReference type="ARBA" id="ARBA00022840"/>
    </source>
</evidence>
<keyword evidence="9" id="KW-0067">ATP-binding</keyword>
<dbReference type="AlphaFoldDB" id="A0A9C7Q376"/>
<dbReference type="GO" id="GO:0005524">
    <property type="term" value="F:ATP binding"/>
    <property type="evidence" value="ECO:0007669"/>
    <property type="project" value="UniProtKB-KW"/>
</dbReference>
<dbReference type="GO" id="GO:0003919">
    <property type="term" value="F:FMN adenylyltransferase activity"/>
    <property type="evidence" value="ECO:0007669"/>
    <property type="project" value="UniProtKB-EC"/>
</dbReference>
<dbReference type="Gene3D" id="3.40.50.620">
    <property type="entry name" value="HUPs"/>
    <property type="match status" value="1"/>
</dbReference>
<dbReference type="Pfam" id="PF06574">
    <property type="entry name" value="FAD_syn"/>
    <property type="match status" value="1"/>
</dbReference>
<evidence type="ECO:0000256" key="5">
    <source>
        <dbReference type="ARBA" id="ARBA00022679"/>
    </source>
</evidence>
<evidence type="ECO:0000256" key="8">
    <source>
        <dbReference type="ARBA" id="ARBA00022827"/>
    </source>
</evidence>
<dbReference type="SUPFAM" id="SSF52374">
    <property type="entry name" value="Nucleotidylyl transferase"/>
    <property type="match status" value="1"/>
</dbReference>
<keyword evidence="6" id="KW-0548">Nucleotidyltransferase</keyword>
<comment type="caution">
    <text evidence="11">The sequence shown here is derived from an EMBL/GenBank/DDBJ whole genome shotgun (WGS) entry which is preliminary data.</text>
</comment>
<name>A0A9C7Q376_9RHOD</name>
<dbReference type="Proteomes" id="UP001061958">
    <property type="component" value="Unassembled WGS sequence"/>
</dbReference>
<evidence type="ECO:0000256" key="4">
    <source>
        <dbReference type="ARBA" id="ARBA00022643"/>
    </source>
</evidence>
<keyword evidence="3" id="KW-0285">Flavoprotein</keyword>
<dbReference type="OrthoDB" id="3243at2759"/>
<protein>
    <recommendedName>
        <fullName evidence="2">FAD synthase</fullName>
        <ecNumber evidence="2">2.7.7.2</ecNumber>
    </recommendedName>
</protein>
<sequence length="330" mass="38188">MKYYHSLGFSCYVLLCFTKRACKSGTLAGRLQRRCFTCSGSIAIPGKWDAFHIGHRRLVEVASSLGNPVLVTFENMASVLGWPSRPPLVARDFASRILCSWEEELSLGPIKLQVIPFERVRYMEPKLFLDFLRLQLGFEGLVCGEDWRFGYQAQGDIDLLKNYCAENNWKYRIVGPVYVHDILVSSTVVRQYLAKGQMEAVSLLLGRHYCVVGKVVDKRKRHCYVSELINQLPATAIYEAVIEQHKHCYIHVINEERDKNSCILIDNFTLDHSLHLGQQVDIHIIRKVLSHSTNYLNIIFQFCLYIEEQHLKLFLHDRVLSHTPQQPHRR</sequence>
<reference evidence="11" key="2">
    <citation type="submission" date="2022-01" db="EMBL/GenBank/DDBJ databases">
        <authorList>
            <person name="Hirooka S."/>
            <person name="Miyagishima S.Y."/>
        </authorList>
    </citation>
    <scope>NUCLEOTIDE SEQUENCE</scope>
    <source>
        <strain evidence="11">NBRC 102759</strain>
    </source>
</reference>
<organism evidence="11 12">
    <name type="scientific">Galdieria partita</name>
    <dbReference type="NCBI Taxonomy" id="83374"/>
    <lineage>
        <taxon>Eukaryota</taxon>
        <taxon>Rhodophyta</taxon>
        <taxon>Bangiophyceae</taxon>
        <taxon>Galdieriales</taxon>
        <taxon>Galdieriaceae</taxon>
        <taxon>Galdieria</taxon>
    </lineage>
</organism>